<dbReference type="InterPro" id="IPR035969">
    <property type="entry name" value="Rab-GAP_TBC_sf"/>
</dbReference>
<evidence type="ECO:0000313" key="13">
    <source>
        <dbReference type="EMBL" id="KAF2424386.1"/>
    </source>
</evidence>
<dbReference type="GO" id="GO:0005096">
    <property type="term" value="F:GTPase activator activity"/>
    <property type="evidence" value="ECO:0007669"/>
    <property type="project" value="UniProtKB-KW"/>
</dbReference>
<evidence type="ECO:0000256" key="7">
    <source>
        <dbReference type="ARBA" id="ARBA00023054"/>
    </source>
</evidence>
<evidence type="ECO:0000256" key="2">
    <source>
        <dbReference type="ARBA" id="ARBA00022448"/>
    </source>
</evidence>
<dbReference type="FunFam" id="1.10.10.750:FF:000003">
    <property type="entry name" value="GTPase activating protein (Evi5)"/>
    <property type="match status" value="1"/>
</dbReference>
<dbReference type="GO" id="GO:0005737">
    <property type="term" value="C:cytoplasm"/>
    <property type="evidence" value="ECO:0007669"/>
    <property type="project" value="UniProtKB-SubCell"/>
</dbReference>
<comment type="similarity">
    <text evidence="8">Belongs to the GYP5 family.</text>
</comment>
<keyword evidence="2" id="KW-0813">Transport</keyword>
<feature type="compositionally biased region" description="Acidic residues" evidence="11">
    <location>
        <begin position="17"/>
        <end position="29"/>
    </location>
</feature>
<dbReference type="Gene3D" id="1.10.472.80">
    <property type="entry name" value="Ypt/Rab-GAP domain of gyp1p, domain 3"/>
    <property type="match status" value="1"/>
</dbReference>
<dbReference type="GO" id="GO:0016192">
    <property type="term" value="P:vesicle-mediated transport"/>
    <property type="evidence" value="ECO:0007669"/>
    <property type="project" value="UniProtKB-KW"/>
</dbReference>
<dbReference type="EMBL" id="MU007075">
    <property type="protein sequence ID" value="KAF2424386.1"/>
    <property type="molecule type" value="Genomic_DNA"/>
</dbReference>
<dbReference type="InterPro" id="IPR000195">
    <property type="entry name" value="Rab-GAP-TBC_dom"/>
</dbReference>
<keyword evidence="14" id="KW-1185">Reference proteome</keyword>
<keyword evidence="3" id="KW-0343">GTPase activation</keyword>
<evidence type="ECO:0000256" key="11">
    <source>
        <dbReference type="SAM" id="MobiDB-lite"/>
    </source>
</evidence>
<protein>
    <recommendedName>
        <fullName evidence="9">GTPase-activating protein GYP5</fullName>
    </recommendedName>
</protein>
<feature type="compositionally biased region" description="Polar residues" evidence="11">
    <location>
        <begin position="320"/>
        <end position="330"/>
    </location>
</feature>
<evidence type="ECO:0000256" key="6">
    <source>
        <dbReference type="ARBA" id="ARBA00022927"/>
    </source>
</evidence>
<feature type="compositionally biased region" description="Low complexity" evidence="11">
    <location>
        <begin position="164"/>
        <end position="173"/>
    </location>
</feature>
<dbReference type="PROSITE" id="PS50086">
    <property type="entry name" value="TBC_RABGAP"/>
    <property type="match status" value="1"/>
</dbReference>
<dbReference type="SUPFAM" id="SSF47923">
    <property type="entry name" value="Ypt/Rab-GAP domain of gyp1p"/>
    <property type="match status" value="2"/>
</dbReference>
<dbReference type="Proteomes" id="UP000800235">
    <property type="component" value="Unassembled WGS sequence"/>
</dbReference>
<evidence type="ECO:0000313" key="14">
    <source>
        <dbReference type="Proteomes" id="UP000800235"/>
    </source>
</evidence>
<gene>
    <name evidence="13" type="ORF">EJ08DRAFT_672289</name>
</gene>
<dbReference type="Gene3D" id="1.10.10.750">
    <property type="entry name" value="Ypt/Rab-GAP domain of gyp1p, domain 1"/>
    <property type="match status" value="1"/>
</dbReference>
<comment type="caution">
    <text evidence="13">The sequence shown here is derived from an EMBL/GenBank/DDBJ whole genome shotgun (WGS) entry which is preliminary data.</text>
</comment>
<keyword evidence="6" id="KW-0653">Protein transport</keyword>
<feature type="compositionally biased region" description="Low complexity" evidence="11">
    <location>
        <begin position="38"/>
        <end position="55"/>
    </location>
</feature>
<feature type="compositionally biased region" description="Polar residues" evidence="11">
    <location>
        <begin position="178"/>
        <end position="187"/>
    </location>
</feature>
<sequence length="894" mass="98460">MSAEPTTPTREHKEKTDSEEEVDTFEDAPDMTPRPKARSPSATRSLTRRSSSASQSKKDKADSPIAEITDIGPVKQDSTGVENNIDGTIEKNPTSLKPERMSFTSMDDINLGQDSQNNSHSRTPTQASVSVLPPKHKTTDSNVSNVSLYPNGAPPTPTAREKSPSPSAVPSVARKFNSPFSWLSRATTAGDKKAQSPPPLASPPIGANGRRNTNSSVNSHVDLMVNKFSKDGADNGEANIRNSKGSLKDRFKLLRMREETGTASFSDEAVIDGAPTNGVFAGLISRSASIGYGLASPTLLSPQEEKGETHTIPSGPRASPGNTPTGRQATINLNLAPGTAAGMASGPPGPADAPVDWDLWQSVVYEGPAAVARTSPEELNAAIANGIPQAIRGVVWQVLAKSKNEELEEVYRELVVKGTDKERGLTNGHLSLASVNSGDKHSLASSASSIHSEHSTPATTAGAVSPQPSSNEDTPEDVSKFQNGLSKIATSKEETLRIQKLEKVIKRDLGARTSYSKYVMAAGLQDGLFGVCKAYALYDEGVGYAQGMNFIAMPLLFNMPEEEAFCMLVRLMSKYGLRELFIEEMPGLHLHLYQFERLLEEFEPALYCHLHRRGVNPNLYATQWFLTLFAYRFPLQLVLRIYDLILSEGLEGAILKFGIVLMQRNKEPLLGMKDMSQLTTYLKDKLFDVYIDKSPSANSLLDSGFFGSSAGIDKEVYRADMLVQDACAIKITPDMLKQYTVEWEEKVRAEKEREAELETLRSQNTSLAQKVRRLEEQAEKSDTEHVQMASELVRTKVENETVQDENESLRGQVDELREVVRRQTEEVESRLKGEMDSVMARNVEVHNLNRALEEEKQEMEQQLVATKMDYAQINSEYESIKQKWNNIQSLLNAQ</sequence>
<evidence type="ECO:0000256" key="1">
    <source>
        <dbReference type="ARBA" id="ARBA00004496"/>
    </source>
</evidence>
<evidence type="ECO:0000256" key="9">
    <source>
        <dbReference type="ARBA" id="ARBA00072088"/>
    </source>
</evidence>
<feature type="region of interest" description="Disordered" evidence="11">
    <location>
        <begin position="436"/>
        <end position="479"/>
    </location>
</feature>
<evidence type="ECO:0000259" key="12">
    <source>
        <dbReference type="PROSITE" id="PS50086"/>
    </source>
</evidence>
<dbReference type="Gene3D" id="1.10.8.270">
    <property type="entry name" value="putative rabgap domain of human tbc1 domain family member 14 like domains"/>
    <property type="match status" value="1"/>
</dbReference>
<dbReference type="SMART" id="SM00164">
    <property type="entry name" value="TBC"/>
    <property type="match status" value="1"/>
</dbReference>
<feature type="domain" description="Rab-GAP TBC" evidence="12">
    <location>
        <begin position="386"/>
        <end position="649"/>
    </location>
</feature>
<evidence type="ECO:0000256" key="8">
    <source>
        <dbReference type="ARBA" id="ARBA00061661"/>
    </source>
</evidence>
<organism evidence="13 14">
    <name type="scientific">Tothia fuscella</name>
    <dbReference type="NCBI Taxonomy" id="1048955"/>
    <lineage>
        <taxon>Eukaryota</taxon>
        <taxon>Fungi</taxon>
        <taxon>Dikarya</taxon>
        <taxon>Ascomycota</taxon>
        <taxon>Pezizomycotina</taxon>
        <taxon>Dothideomycetes</taxon>
        <taxon>Pleosporomycetidae</taxon>
        <taxon>Venturiales</taxon>
        <taxon>Cylindrosympodiaceae</taxon>
        <taxon>Tothia</taxon>
    </lineage>
</organism>
<evidence type="ECO:0000256" key="5">
    <source>
        <dbReference type="ARBA" id="ARBA00022892"/>
    </source>
</evidence>
<dbReference type="AlphaFoldDB" id="A0A9P4TU81"/>
<evidence type="ECO:0000256" key="10">
    <source>
        <dbReference type="SAM" id="Coils"/>
    </source>
</evidence>
<dbReference type="PANTHER" id="PTHR47219:SF9">
    <property type="entry name" value="GTPASE ACTIVATING PROTEIN AND CENTROSOME-ASSOCIATED, ISOFORM B"/>
    <property type="match status" value="1"/>
</dbReference>
<keyword evidence="4" id="KW-0963">Cytoplasm</keyword>
<dbReference type="GO" id="GO:0015031">
    <property type="term" value="P:protein transport"/>
    <property type="evidence" value="ECO:0007669"/>
    <property type="project" value="UniProtKB-KW"/>
</dbReference>
<dbReference type="InterPro" id="IPR050302">
    <property type="entry name" value="Rab_GAP_TBC_domain"/>
</dbReference>
<evidence type="ECO:0000256" key="4">
    <source>
        <dbReference type="ARBA" id="ARBA00022490"/>
    </source>
</evidence>
<dbReference type="Pfam" id="PF23436">
    <property type="entry name" value="RabGap-TBC_2"/>
    <property type="match status" value="1"/>
</dbReference>
<feature type="compositionally biased region" description="Polar residues" evidence="11">
    <location>
        <begin position="102"/>
        <end position="129"/>
    </location>
</feature>
<feature type="coiled-coil region" evidence="10">
    <location>
        <begin position="757"/>
        <end position="876"/>
    </location>
</feature>
<reference evidence="13" key="1">
    <citation type="journal article" date="2020" name="Stud. Mycol.">
        <title>101 Dothideomycetes genomes: a test case for predicting lifestyles and emergence of pathogens.</title>
        <authorList>
            <person name="Haridas S."/>
            <person name="Albert R."/>
            <person name="Binder M."/>
            <person name="Bloem J."/>
            <person name="Labutti K."/>
            <person name="Salamov A."/>
            <person name="Andreopoulos B."/>
            <person name="Baker S."/>
            <person name="Barry K."/>
            <person name="Bills G."/>
            <person name="Bluhm B."/>
            <person name="Cannon C."/>
            <person name="Castanera R."/>
            <person name="Culley D."/>
            <person name="Daum C."/>
            <person name="Ezra D."/>
            <person name="Gonzalez J."/>
            <person name="Henrissat B."/>
            <person name="Kuo A."/>
            <person name="Liang C."/>
            <person name="Lipzen A."/>
            <person name="Lutzoni F."/>
            <person name="Magnuson J."/>
            <person name="Mondo S."/>
            <person name="Nolan M."/>
            <person name="Ohm R."/>
            <person name="Pangilinan J."/>
            <person name="Park H.-J."/>
            <person name="Ramirez L."/>
            <person name="Alfaro M."/>
            <person name="Sun H."/>
            <person name="Tritt A."/>
            <person name="Yoshinaga Y."/>
            <person name="Zwiers L.-H."/>
            <person name="Turgeon B."/>
            <person name="Goodwin S."/>
            <person name="Spatafora J."/>
            <person name="Crous P."/>
            <person name="Grigoriev I."/>
        </authorList>
    </citation>
    <scope>NUCLEOTIDE SEQUENCE</scope>
    <source>
        <strain evidence="13">CBS 130266</strain>
    </source>
</reference>
<dbReference type="PANTHER" id="PTHR47219">
    <property type="entry name" value="RAB GTPASE-ACTIVATING PROTEIN 1-LIKE"/>
    <property type="match status" value="1"/>
</dbReference>
<keyword evidence="5" id="KW-0931">ER-Golgi transport</keyword>
<feature type="region of interest" description="Disordered" evidence="11">
    <location>
        <begin position="299"/>
        <end position="330"/>
    </location>
</feature>
<evidence type="ECO:0000256" key="3">
    <source>
        <dbReference type="ARBA" id="ARBA00022468"/>
    </source>
</evidence>
<accession>A0A9P4TU81</accession>
<dbReference type="FunFam" id="1.10.472.80:FF:000044">
    <property type="entry name" value="GTPase-activating protein GYP5"/>
    <property type="match status" value="1"/>
</dbReference>
<comment type="subcellular location">
    <subcellularLocation>
        <location evidence="1">Cytoplasm</location>
    </subcellularLocation>
</comment>
<feature type="region of interest" description="Disordered" evidence="11">
    <location>
        <begin position="1"/>
        <end position="216"/>
    </location>
</feature>
<keyword evidence="7 10" id="KW-0175">Coiled coil</keyword>
<dbReference type="OrthoDB" id="295078at2759"/>
<feature type="compositionally biased region" description="Polar residues" evidence="11">
    <location>
        <begin position="76"/>
        <end position="95"/>
    </location>
</feature>
<proteinExistence type="inferred from homology"/>
<name>A0A9P4TU81_9PEZI</name>